<dbReference type="GO" id="GO:0005509">
    <property type="term" value="F:calcium ion binding"/>
    <property type="evidence" value="ECO:0007669"/>
    <property type="project" value="InterPro"/>
</dbReference>
<evidence type="ECO:0000256" key="7">
    <source>
        <dbReference type="ARBA" id="ARBA00022692"/>
    </source>
</evidence>
<evidence type="ECO:0000256" key="5">
    <source>
        <dbReference type="ARBA" id="ARBA00022475"/>
    </source>
</evidence>
<feature type="transmembrane region" description="Helical" evidence="17">
    <location>
        <begin position="471"/>
        <end position="493"/>
    </location>
</feature>
<dbReference type="Gene3D" id="1.20.1420.30">
    <property type="entry name" value="NCX, central ion-binding region"/>
    <property type="match status" value="1"/>
</dbReference>
<evidence type="ECO:0000256" key="4">
    <source>
        <dbReference type="ARBA" id="ARBA00022449"/>
    </source>
</evidence>
<evidence type="ECO:0000256" key="8">
    <source>
        <dbReference type="ARBA" id="ARBA00022723"/>
    </source>
</evidence>
<dbReference type="GO" id="GO:0005774">
    <property type="term" value="C:vacuolar membrane"/>
    <property type="evidence" value="ECO:0007669"/>
    <property type="project" value="UniProtKB-ARBA"/>
</dbReference>
<evidence type="ECO:0000256" key="10">
    <source>
        <dbReference type="ARBA" id="ARBA00022837"/>
    </source>
</evidence>
<dbReference type="InterPro" id="IPR011992">
    <property type="entry name" value="EF-hand-dom_pair"/>
</dbReference>
<evidence type="ECO:0000256" key="18">
    <source>
        <dbReference type="SAM" id="SignalP"/>
    </source>
</evidence>
<feature type="transmembrane region" description="Helical" evidence="17">
    <location>
        <begin position="560"/>
        <end position="582"/>
    </location>
</feature>
<dbReference type="PROSITE" id="PS00018">
    <property type="entry name" value="EF_HAND_1"/>
    <property type="match status" value="2"/>
</dbReference>
<evidence type="ECO:0000256" key="13">
    <source>
        <dbReference type="ARBA" id="ARBA00023053"/>
    </source>
</evidence>
<feature type="transmembrane region" description="Helical" evidence="17">
    <location>
        <begin position="249"/>
        <end position="271"/>
    </location>
</feature>
<evidence type="ECO:0000256" key="12">
    <source>
        <dbReference type="ARBA" id="ARBA00023016"/>
    </source>
</evidence>
<dbReference type="InterPro" id="IPR004837">
    <property type="entry name" value="NaCa_Exmemb"/>
</dbReference>
<dbReference type="SMART" id="SM00054">
    <property type="entry name" value="EFh"/>
    <property type="match status" value="2"/>
</dbReference>
<dbReference type="GO" id="GO:0006814">
    <property type="term" value="P:sodium ion transport"/>
    <property type="evidence" value="ECO:0007669"/>
    <property type="project" value="UniProtKB-KW"/>
</dbReference>
<keyword evidence="9" id="KW-0677">Repeat</keyword>
<evidence type="ECO:0000256" key="9">
    <source>
        <dbReference type="ARBA" id="ARBA00022737"/>
    </source>
</evidence>
<evidence type="ECO:0000256" key="1">
    <source>
        <dbReference type="ARBA" id="ARBA00004651"/>
    </source>
</evidence>
<feature type="transmembrane region" description="Helical" evidence="17">
    <location>
        <begin position="432"/>
        <end position="451"/>
    </location>
</feature>
<name>A0AAV8QS08_ENSVE</name>
<dbReference type="InterPro" id="IPR018247">
    <property type="entry name" value="EF_Hand_1_Ca_BS"/>
</dbReference>
<organism evidence="20 21">
    <name type="scientific">Ensete ventricosum</name>
    <name type="common">Abyssinian banana</name>
    <name type="synonym">Musa ensete</name>
    <dbReference type="NCBI Taxonomy" id="4639"/>
    <lineage>
        <taxon>Eukaryota</taxon>
        <taxon>Viridiplantae</taxon>
        <taxon>Streptophyta</taxon>
        <taxon>Embryophyta</taxon>
        <taxon>Tracheophyta</taxon>
        <taxon>Spermatophyta</taxon>
        <taxon>Magnoliopsida</taxon>
        <taxon>Liliopsida</taxon>
        <taxon>Zingiberales</taxon>
        <taxon>Musaceae</taxon>
        <taxon>Ensete</taxon>
    </lineage>
</organism>
<keyword evidence="12" id="KW-0346">Stress response</keyword>
<evidence type="ECO:0000256" key="14">
    <source>
        <dbReference type="ARBA" id="ARBA00023065"/>
    </source>
</evidence>
<dbReference type="SUPFAM" id="SSF47473">
    <property type="entry name" value="EF-hand"/>
    <property type="match status" value="1"/>
</dbReference>
<keyword evidence="15 17" id="KW-0472">Membrane</keyword>
<feature type="domain" description="EF-hand" evidence="19">
    <location>
        <begin position="351"/>
        <end position="386"/>
    </location>
</feature>
<comment type="similarity">
    <text evidence="2">Belongs to the Ca(2+):cation antiporter (CaCA) (TC 2.A.19) family.</text>
</comment>
<sequence length="589" mass="64681">MARKPITFPLPLLLAFIFPFLLLLIAGRCADGRPISPLAEEETFDLPISDGISGRTGAAYEDGPFLVLPRGSATEACEPTYGFLPCTTTVVGNLFLVLVYGFLMFKAATYLSSGSELLLQILGPGIVGGLFLPILGALPDAMLILVSGLSGSKETAQNQVLIGMGLLAGSTVMLLTLLWGSCVVVGKCDLSDSSTSIDLQDTRGFSLFASGISTDVQTSYAARIMAISVVPFIIVQLPRIFKFPSGQRLAVLVALIVAIALLLSYCLYQVLQPWIQKRRLEFAKHRLVMSGILKHVHMESLGHLMDDNGKPNLHVIKKLFHKVDLDKNQLISRAELRALIIGLRMGEIDLDKDDAVDKVMNEFDTSRDDNIQEEEFIEGISKWINEADRSVAFSGSYSQRLHHFHMKARNEHNMLHDQSDEAEDGTESPAWICFKAILLLVLGTLIAAVFADPLVDAVDNFSSATKIPSFFISFIAMPLATNSSEAVSAIIFASRKKQRSASLTFSEIYGGATMNNILCLAVFLALVYVRHLTWDFSAEVLVILVVCIVMGIFTSLRTTFPLWTCFVAFLLYPLSLLLVYLLDFVFGWS</sequence>
<gene>
    <name evidence="20" type="ORF">OPV22_023396</name>
</gene>
<evidence type="ECO:0000256" key="2">
    <source>
        <dbReference type="ARBA" id="ARBA00008170"/>
    </source>
</evidence>
<keyword evidence="18" id="KW-0732">Signal</keyword>
<dbReference type="FunFam" id="1.20.1420.30:FF:000019">
    <property type="entry name" value="Sodium/calcium exchanger NCL2"/>
    <property type="match status" value="1"/>
</dbReference>
<feature type="chain" id="PRO_5043765162" description="EF-hand domain-containing protein" evidence="18">
    <location>
        <begin position="33"/>
        <end position="589"/>
    </location>
</feature>
<feature type="domain" description="EF-hand" evidence="19">
    <location>
        <begin position="311"/>
        <end position="346"/>
    </location>
</feature>
<dbReference type="EMBL" id="JAQQAF010000006">
    <property type="protein sequence ID" value="KAJ8479669.1"/>
    <property type="molecule type" value="Genomic_DNA"/>
</dbReference>
<feature type="transmembrane region" description="Helical" evidence="17">
    <location>
        <begin position="117"/>
        <end position="139"/>
    </location>
</feature>
<evidence type="ECO:0000256" key="16">
    <source>
        <dbReference type="ARBA" id="ARBA00023201"/>
    </source>
</evidence>
<evidence type="ECO:0000256" key="17">
    <source>
        <dbReference type="SAM" id="Phobius"/>
    </source>
</evidence>
<evidence type="ECO:0000259" key="19">
    <source>
        <dbReference type="PROSITE" id="PS50222"/>
    </source>
</evidence>
<keyword evidence="13" id="KW-0915">Sodium</keyword>
<dbReference type="GO" id="GO:0005886">
    <property type="term" value="C:plasma membrane"/>
    <property type="evidence" value="ECO:0007669"/>
    <property type="project" value="UniProtKB-SubCell"/>
</dbReference>
<evidence type="ECO:0000313" key="21">
    <source>
        <dbReference type="Proteomes" id="UP001222027"/>
    </source>
</evidence>
<evidence type="ECO:0000256" key="6">
    <source>
        <dbReference type="ARBA" id="ARBA00022568"/>
    </source>
</evidence>
<comment type="subcellular location">
    <subcellularLocation>
        <location evidence="1">Cell membrane</location>
        <topology evidence="1">Multi-pass membrane protein</topology>
    </subcellularLocation>
</comment>
<dbReference type="InterPro" id="IPR002048">
    <property type="entry name" value="EF_hand_dom"/>
</dbReference>
<dbReference type="GO" id="GO:0006874">
    <property type="term" value="P:intracellular calcium ion homeostasis"/>
    <property type="evidence" value="ECO:0007669"/>
    <property type="project" value="TreeGrafter"/>
</dbReference>
<reference evidence="20 21" key="1">
    <citation type="submission" date="2022-12" db="EMBL/GenBank/DDBJ databases">
        <title>Chromosome-scale assembly of the Ensete ventricosum genome.</title>
        <authorList>
            <person name="Dussert Y."/>
            <person name="Stocks J."/>
            <person name="Wendawek A."/>
            <person name="Woldeyes F."/>
            <person name="Nichols R.A."/>
            <person name="Borrell J.S."/>
        </authorList>
    </citation>
    <scope>NUCLEOTIDE SEQUENCE [LARGE SCALE GENOMIC DNA]</scope>
    <source>
        <strain evidence="21">cv. Maze</strain>
        <tissue evidence="20">Seeds</tissue>
    </source>
</reference>
<dbReference type="Pfam" id="PF13499">
    <property type="entry name" value="EF-hand_7"/>
    <property type="match status" value="1"/>
</dbReference>
<dbReference type="PANTHER" id="PTHR31503:SF36">
    <property type="entry name" value="SODIUM_CALCIUM EXCHANGER MEMBRANE REGION DOMAIN-CONTAINING PROTEIN"/>
    <property type="match status" value="1"/>
</dbReference>
<keyword evidence="4" id="KW-0050">Antiport</keyword>
<keyword evidence="10" id="KW-0106">Calcium</keyword>
<proteinExistence type="inferred from homology"/>
<keyword evidence="14" id="KW-0406">Ion transport</keyword>
<evidence type="ECO:0000256" key="3">
    <source>
        <dbReference type="ARBA" id="ARBA00022448"/>
    </source>
</evidence>
<comment type="caution">
    <text evidence="20">The sequence shown here is derived from an EMBL/GenBank/DDBJ whole genome shotgun (WGS) entry which is preliminary data.</text>
</comment>
<evidence type="ECO:0000256" key="15">
    <source>
        <dbReference type="ARBA" id="ARBA00023136"/>
    </source>
</evidence>
<evidence type="ECO:0000256" key="11">
    <source>
        <dbReference type="ARBA" id="ARBA00022989"/>
    </source>
</evidence>
<feature type="signal peptide" evidence="18">
    <location>
        <begin position="1"/>
        <end position="32"/>
    </location>
</feature>
<keyword evidence="5" id="KW-1003">Cell membrane</keyword>
<dbReference type="InterPro" id="IPR004713">
    <property type="entry name" value="CaH_exchang"/>
</dbReference>
<accession>A0AAV8QS08</accession>
<evidence type="ECO:0000313" key="20">
    <source>
        <dbReference type="EMBL" id="KAJ8479669.1"/>
    </source>
</evidence>
<keyword evidence="3" id="KW-0813">Transport</keyword>
<keyword evidence="11 17" id="KW-1133">Transmembrane helix</keyword>
<keyword evidence="16" id="KW-0739">Sodium transport</keyword>
<feature type="transmembrane region" description="Helical" evidence="17">
    <location>
        <begin position="82"/>
        <end position="105"/>
    </location>
</feature>
<dbReference type="PROSITE" id="PS50222">
    <property type="entry name" value="EF_HAND_2"/>
    <property type="match status" value="2"/>
</dbReference>
<keyword evidence="21" id="KW-1185">Reference proteome</keyword>
<feature type="transmembrane region" description="Helical" evidence="17">
    <location>
        <begin position="159"/>
        <end position="185"/>
    </location>
</feature>
<dbReference type="GO" id="GO:0015369">
    <property type="term" value="F:calcium:proton antiporter activity"/>
    <property type="evidence" value="ECO:0007669"/>
    <property type="project" value="TreeGrafter"/>
</dbReference>
<feature type="transmembrane region" description="Helical" evidence="17">
    <location>
        <begin position="505"/>
        <end position="528"/>
    </location>
</feature>
<keyword evidence="7 17" id="KW-0812">Transmembrane</keyword>
<dbReference type="PANTHER" id="PTHR31503">
    <property type="entry name" value="VACUOLAR CALCIUM ION TRANSPORTER"/>
    <property type="match status" value="1"/>
</dbReference>
<dbReference type="InterPro" id="IPR044880">
    <property type="entry name" value="NCX_ion-bd_dom_sf"/>
</dbReference>
<keyword evidence="6" id="KW-0109">Calcium transport</keyword>
<dbReference type="Proteomes" id="UP001222027">
    <property type="component" value="Unassembled WGS sequence"/>
</dbReference>
<feature type="transmembrane region" description="Helical" evidence="17">
    <location>
        <begin position="534"/>
        <end position="553"/>
    </location>
</feature>
<keyword evidence="8" id="KW-0479">Metal-binding</keyword>
<dbReference type="CDD" id="cd00051">
    <property type="entry name" value="EFh"/>
    <property type="match status" value="1"/>
</dbReference>
<dbReference type="Pfam" id="PF01699">
    <property type="entry name" value="Na_Ca_ex"/>
    <property type="match status" value="2"/>
</dbReference>
<dbReference type="Gene3D" id="1.10.238.10">
    <property type="entry name" value="EF-hand"/>
    <property type="match status" value="1"/>
</dbReference>
<dbReference type="AlphaFoldDB" id="A0AAV8QS08"/>
<protein>
    <recommendedName>
        <fullName evidence="19">EF-hand domain-containing protein</fullName>
    </recommendedName>
</protein>